<name>A0AAN8QDF3_9TELE</name>
<accession>A0AAN8QDF3</accession>
<evidence type="ECO:0000256" key="1">
    <source>
        <dbReference type="SAM" id="MobiDB-lite"/>
    </source>
</evidence>
<proteinExistence type="predicted"/>
<comment type="caution">
    <text evidence="2">The sequence shown here is derived from an EMBL/GenBank/DDBJ whole genome shotgun (WGS) entry which is preliminary data.</text>
</comment>
<feature type="region of interest" description="Disordered" evidence="1">
    <location>
        <begin position="38"/>
        <end position="72"/>
    </location>
</feature>
<evidence type="ECO:0000313" key="2">
    <source>
        <dbReference type="EMBL" id="KAK6292128.1"/>
    </source>
</evidence>
<evidence type="ECO:0000313" key="3">
    <source>
        <dbReference type="Proteomes" id="UP001356427"/>
    </source>
</evidence>
<organism evidence="2 3">
    <name type="scientific">Coregonus suidteri</name>
    <dbReference type="NCBI Taxonomy" id="861788"/>
    <lineage>
        <taxon>Eukaryota</taxon>
        <taxon>Metazoa</taxon>
        <taxon>Chordata</taxon>
        <taxon>Craniata</taxon>
        <taxon>Vertebrata</taxon>
        <taxon>Euteleostomi</taxon>
        <taxon>Actinopterygii</taxon>
        <taxon>Neopterygii</taxon>
        <taxon>Teleostei</taxon>
        <taxon>Protacanthopterygii</taxon>
        <taxon>Salmoniformes</taxon>
        <taxon>Salmonidae</taxon>
        <taxon>Coregoninae</taxon>
        <taxon>Coregonus</taxon>
    </lineage>
</organism>
<protein>
    <submittedName>
        <fullName evidence="2">Uncharacterized protein</fullName>
    </submittedName>
</protein>
<dbReference type="EMBL" id="JAGTTL010000039">
    <property type="protein sequence ID" value="KAK6292128.1"/>
    <property type="molecule type" value="Genomic_DNA"/>
</dbReference>
<feature type="compositionally biased region" description="Polar residues" evidence="1">
    <location>
        <begin position="38"/>
        <end position="50"/>
    </location>
</feature>
<dbReference type="Proteomes" id="UP001356427">
    <property type="component" value="Unassembled WGS sequence"/>
</dbReference>
<sequence length="72" mass="7971">MEEKESVKGSAEFGTDRTSECVFCRLCPVRECVRKFSNRQLASESSSGSGTPRAVKREPIAEAHQGNRLDSH</sequence>
<keyword evidence="3" id="KW-1185">Reference proteome</keyword>
<gene>
    <name evidence="2" type="ORF">J4Q44_G00379130</name>
</gene>
<dbReference type="AlphaFoldDB" id="A0AAN8QDF3"/>
<reference evidence="2 3" key="1">
    <citation type="submission" date="2021-04" db="EMBL/GenBank/DDBJ databases">
        <authorList>
            <person name="De Guttry C."/>
            <person name="Zahm M."/>
            <person name="Klopp C."/>
            <person name="Cabau C."/>
            <person name="Louis A."/>
            <person name="Berthelot C."/>
            <person name="Parey E."/>
            <person name="Roest Crollius H."/>
            <person name="Montfort J."/>
            <person name="Robinson-Rechavi M."/>
            <person name="Bucao C."/>
            <person name="Bouchez O."/>
            <person name="Gislard M."/>
            <person name="Lluch J."/>
            <person name="Milhes M."/>
            <person name="Lampietro C."/>
            <person name="Lopez Roques C."/>
            <person name="Donnadieu C."/>
            <person name="Braasch I."/>
            <person name="Desvignes T."/>
            <person name="Postlethwait J."/>
            <person name="Bobe J."/>
            <person name="Wedekind C."/>
            <person name="Guiguen Y."/>
        </authorList>
    </citation>
    <scope>NUCLEOTIDE SEQUENCE [LARGE SCALE GENOMIC DNA]</scope>
    <source>
        <strain evidence="2">Cs_M1</strain>
        <tissue evidence="2">Blood</tissue>
    </source>
</reference>
<feature type="compositionally biased region" description="Basic and acidic residues" evidence="1">
    <location>
        <begin position="55"/>
        <end position="72"/>
    </location>
</feature>